<protein>
    <submittedName>
        <fullName evidence="9">Solute carrier family 35 member G1</fullName>
    </submittedName>
</protein>
<dbReference type="EMBL" id="LHPG02000019">
    <property type="protein sequence ID" value="PRW32584.1"/>
    <property type="molecule type" value="Genomic_DNA"/>
</dbReference>
<feature type="compositionally biased region" description="Acidic residues" evidence="6">
    <location>
        <begin position="392"/>
        <end position="405"/>
    </location>
</feature>
<dbReference type="InterPro" id="IPR037185">
    <property type="entry name" value="EmrE-like"/>
</dbReference>
<feature type="region of interest" description="Disordered" evidence="6">
    <location>
        <begin position="508"/>
        <end position="534"/>
    </location>
</feature>
<feature type="region of interest" description="Disordered" evidence="6">
    <location>
        <begin position="567"/>
        <end position="603"/>
    </location>
</feature>
<organism evidence="9 10">
    <name type="scientific">Chlorella sorokiniana</name>
    <name type="common">Freshwater green alga</name>
    <dbReference type="NCBI Taxonomy" id="3076"/>
    <lineage>
        <taxon>Eukaryota</taxon>
        <taxon>Viridiplantae</taxon>
        <taxon>Chlorophyta</taxon>
        <taxon>core chlorophytes</taxon>
        <taxon>Trebouxiophyceae</taxon>
        <taxon>Chlorellales</taxon>
        <taxon>Chlorellaceae</taxon>
        <taxon>Chlorella clade</taxon>
        <taxon>Chlorella</taxon>
    </lineage>
</organism>
<feature type="transmembrane region" description="Helical" evidence="7">
    <location>
        <begin position="80"/>
        <end position="99"/>
    </location>
</feature>
<evidence type="ECO:0000256" key="2">
    <source>
        <dbReference type="ARBA" id="ARBA00007635"/>
    </source>
</evidence>
<gene>
    <name evidence="9" type="ORF">C2E21_8287</name>
</gene>
<keyword evidence="5 7" id="KW-0472">Membrane</keyword>
<reference evidence="9 10" key="1">
    <citation type="journal article" date="2018" name="Plant J.">
        <title>Genome sequences of Chlorella sorokiniana UTEX 1602 and Micractinium conductrix SAG 241.80: implications to maltose excretion by a green alga.</title>
        <authorList>
            <person name="Arriola M.B."/>
            <person name="Velmurugan N."/>
            <person name="Zhang Y."/>
            <person name="Plunkett M.H."/>
            <person name="Hondzo H."/>
            <person name="Barney B.M."/>
        </authorList>
    </citation>
    <scope>NUCLEOTIDE SEQUENCE [LARGE SCALE GENOMIC DNA]</scope>
    <source>
        <strain evidence="10">UTEX 1602</strain>
    </source>
</reference>
<feature type="transmembrane region" description="Helical" evidence="7">
    <location>
        <begin position="195"/>
        <end position="215"/>
    </location>
</feature>
<keyword evidence="3 7" id="KW-0812">Transmembrane</keyword>
<name>A0A2P6TF32_CHLSO</name>
<feature type="region of interest" description="Disordered" evidence="6">
    <location>
        <begin position="387"/>
        <end position="408"/>
    </location>
</feature>
<dbReference type="PANTHER" id="PTHR22911">
    <property type="entry name" value="ACYL-MALONYL CONDENSING ENZYME-RELATED"/>
    <property type="match status" value="1"/>
</dbReference>
<feature type="transmembrane region" description="Helical" evidence="7">
    <location>
        <begin position="169"/>
        <end position="188"/>
    </location>
</feature>
<dbReference type="AlphaFoldDB" id="A0A2P6TF32"/>
<dbReference type="GO" id="GO:0016020">
    <property type="term" value="C:membrane"/>
    <property type="evidence" value="ECO:0007669"/>
    <property type="project" value="UniProtKB-SubCell"/>
</dbReference>
<comment type="subcellular location">
    <subcellularLocation>
        <location evidence="1">Membrane</location>
        <topology evidence="1">Multi-pass membrane protein</topology>
    </subcellularLocation>
</comment>
<comment type="similarity">
    <text evidence="2">Belongs to the drug/metabolite transporter (DMT) superfamily. Plant drug/metabolite exporter (P-DME) (TC 2.A.7.4) family.</text>
</comment>
<feature type="transmembrane region" description="Helical" evidence="7">
    <location>
        <begin position="320"/>
        <end position="339"/>
    </location>
</feature>
<evidence type="ECO:0000313" key="10">
    <source>
        <dbReference type="Proteomes" id="UP000239899"/>
    </source>
</evidence>
<dbReference type="InterPro" id="IPR000620">
    <property type="entry name" value="EamA_dom"/>
</dbReference>
<feature type="transmembrane region" description="Helical" evidence="7">
    <location>
        <begin position="141"/>
        <end position="163"/>
    </location>
</feature>
<feature type="transmembrane region" description="Helical" evidence="7">
    <location>
        <begin position="286"/>
        <end position="308"/>
    </location>
</feature>
<dbReference type="PANTHER" id="PTHR22911:SF6">
    <property type="entry name" value="SOLUTE CARRIER FAMILY 35 MEMBER G1"/>
    <property type="match status" value="1"/>
</dbReference>
<evidence type="ECO:0000259" key="8">
    <source>
        <dbReference type="Pfam" id="PF00892"/>
    </source>
</evidence>
<evidence type="ECO:0000256" key="3">
    <source>
        <dbReference type="ARBA" id="ARBA00022692"/>
    </source>
</evidence>
<proteinExistence type="inferred from homology"/>
<evidence type="ECO:0000313" key="9">
    <source>
        <dbReference type="EMBL" id="PRW32584.1"/>
    </source>
</evidence>
<feature type="transmembrane region" description="Helical" evidence="7">
    <location>
        <begin position="260"/>
        <end position="280"/>
    </location>
</feature>
<evidence type="ECO:0000256" key="1">
    <source>
        <dbReference type="ARBA" id="ARBA00004141"/>
    </source>
</evidence>
<feature type="region of interest" description="Disordered" evidence="6">
    <location>
        <begin position="29"/>
        <end position="48"/>
    </location>
</feature>
<evidence type="ECO:0000256" key="4">
    <source>
        <dbReference type="ARBA" id="ARBA00022989"/>
    </source>
</evidence>
<feature type="compositionally biased region" description="Polar residues" evidence="6">
    <location>
        <begin position="929"/>
        <end position="938"/>
    </location>
</feature>
<feature type="compositionally biased region" description="Pro residues" evidence="6">
    <location>
        <begin position="29"/>
        <end position="42"/>
    </location>
</feature>
<keyword evidence="4 7" id="KW-1133">Transmembrane helix</keyword>
<dbReference type="SUPFAM" id="SSF103481">
    <property type="entry name" value="Multidrug resistance efflux transporter EmrE"/>
    <property type="match status" value="2"/>
</dbReference>
<evidence type="ECO:0000256" key="5">
    <source>
        <dbReference type="ARBA" id="ARBA00023136"/>
    </source>
</evidence>
<feature type="transmembrane region" description="Helical" evidence="7">
    <location>
        <begin position="221"/>
        <end position="240"/>
    </location>
</feature>
<accession>A0A2P6TF32</accession>
<feature type="region of interest" description="Disordered" evidence="6">
    <location>
        <begin position="929"/>
        <end position="964"/>
    </location>
</feature>
<evidence type="ECO:0000256" key="7">
    <source>
        <dbReference type="SAM" id="Phobius"/>
    </source>
</evidence>
<feature type="domain" description="EamA" evidence="8">
    <location>
        <begin position="83"/>
        <end position="211"/>
    </location>
</feature>
<dbReference type="OrthoDB" id="306876at2759"/>
<comment type="caution">
    <text evidence="9">The sequence shown here is derived from an EMBL/GenBank/DDBJ whole genome shotgun (WGS) entry which is preliminary data.</text>
</comment>
<evidence type="ECO:0000256" key="6">
    <source>
        <dbReference type="SAM" id="MobiDB-lite"/>
    </source>
</evidence>
<feature type="compositionally biased region" description="Low complexity" evidence="6">
    <location>
        <begin position="569"/>
        <end position="603"/>
    </location>
</feature>
<dbReference type="Pfam" id="PF00892">
    <property type="entry name" value="EamA"/>
    <property type="match status" value="1"/>
</dbReference>
<feature type="transmembrane region" description="Helical" evidence="7">
    <location>
        <begin position="105"/>
        <end position="129"/>
    </location>
</feature>
<dbReference type="Proteomes" id="UP000239899">
    <property type="component" value="Unassembled WGS sequence"/>
</dbReference>
<sequence>MAAVAGRNPLHEPLLAAYDADGALGVPAPPRPPAAPLLPPPSGAGAAAELPSVEVDPEAGEYDHAAKAARAAHRRELRGLGLNALSTLFGTGMSLFAKISGSQGIGVFEIVLTRSLILVLFTAPELIFYRVNPFRDHNRRWLLVLRGVLGFASVSSLYLAVALLPLADASVLSFLSPIFVAMLSPVILKEKPSKGTLLGIPVAMVGVVLVARPSFIFRGGGGISGIGVLVGIAQALFNSLSRMTVRALSLNSSERMSSIIFGQGAISSVGAAIMCGVWRHRFVLPTQFPVAGALLAGGLLGYAYQLALTGGLQRARAAPAVAMSYLSVIWSILADILLFHDLPPVLSLVGAGIICLSSFFVAFSQKKLSTSKTAGARWERSVARLDRAAGTADEEEEEEEEEAALADDVGAAPHLRAPLLGGQRSLGGLRKSGAALGSRGSAAVSASGESAEEWASAREGSNASMAFAEGEWWDAASAGEGGAAGGLKAQVKEAAAAAVAAAAAAEVEQPDTPAAPPALPIAAHAPHSDADGAPSLLGAEMAELEAAELWALSGMKASAAPKSIAPEDSTCAAEGSGSSASTPSLNSLSQQSSLSLDLQPAPASKRDAKAINARVMQSQSVQDLFDLVSTNLQHLDSINTTAALQRLAKLLSWEDASRGGGGDSSSQKAAALSSPVFGMLTGLMVAQCAAGFFNSQSTANAWWAVAKLHSPEHPASIELVVALEGALVGCLTAPREFDRPNAQACSATWWSWGRIATLGPDGYVPSPTAAELLWDRTQRLSLAFDSQGVANMLWAWGLLAKRHSAVFPLRTDVLTGMAFVVARLSSSFAVQGLSCAVVGCANMGPAYRASVAPIVHLLIAQSLQRITSFNMQAMANMASAFSRMGTDMLSASRTRLVLAAFDAHAVALPPTYKQQEALSLATALRASGISQPRFNPNPHTGPAAAFQLPPPPPRPSAPAGQQSRLPEAACLRDSTNQPNRSPTGAPGLSAAGSLPPWMAVCAVPLALQLVQLQQRFGSVLPASAGTSS</sequence>
<keyword evidence="10" id="KW-1185">Reference proteome</keyword>
<dbReference type="Gene3D" id="1.10.3730.20">
    <property type="match status" value="1"/>
</dbReference>